<evidence type="ECO:0000313" key="2">
    <source>
        <dbReference type="Proteomes" id="UP000308600"/>
    </source>
</evidence>
<organism evidence="1 2">
    <name type="scientific">Pluteus cervinus</name>
    <dbReference type="NCBI Taxonomy" id="181527"/>
    <lineage>
        <taxon>Eukaryota</taxon>
        <taxon>Fungi</taxon>
        <taxon>Dikarya</taxon>
        <taxon>Basidiomycota</taxon>
        <taxon>Agaricomycotina</taxon>
        <taxon>Agaricomycetes</taxon>
        <taxon>Agaricomycetidae</taxon>
        <taxon>Agaricales</taxon>
        <taxon>Pluteineae</taxon>
        <taxon>Pluteaceae</taxon>
        <taxon>Pluteus</taxon>
    </lineage>
</organism>
<protein>
    <submittedName>
        <fullName evidence="1">RNI-like protein</fullName>
    </submittedName>
</protein>
<dbReference type="Proteomes" id="UP000308600">
    <property type="component" value="Unassembled WGS sequence"/>
</dbReference>
<accession>A0ACD3B1R8</accession>
<evidence type="ECO:0000313" key="1">
    <source>
        <dbReference type="EMBL" id="TFK71786.1"/>
    </source>
</evidence>
<dbReference type="EMBL" id="ML208293">
    <property type="protein sequence ID" value="TFK71786.1"/>
    <property type="molecule type" value="Genomic_DNA"/>
</dbReference>
<reference evidence="1 2" key="1">
    <citation type="journal article" date="2019" name="Nat. Ecol. Evol.">
        <title>Megaphylogeny resolves global patterns of mushroom evolution.</title>
        <authorList>
            <person name="Varga T."/>
            <person name="Krizsan K."/>
            <person name="Foldi C."/>
            <person name="Dima B."/>
            <person name="Sanchez-Garcia M."/>
            <person name="Sanchez-Ramirez S."/>
            <person name="Szollosi G.J."/>
            <person name="Szarkandi J.G."/>
            <person name="Papp V."/>
            <person name="Albert L."/>
            <person name="Andreopoulos W."/>
            <person name="Angelini C."/>
            <person name="Antonin V."/>
            <person name="Barry K.W."/>
            <person name="Bougher N.L."/>
            <person name="Buchanan P."/>
            <person name="Buyck B."/>
            <person name="Bense V."/>
            <person name="Catcheside P."/>
            <person name="Chovatia M."/>
            <person name="Cooper J."/>
            <person name="Damon W."/>
            <person name="Desjardin D."/>
            <person name="Finy P."/>
            <person name="Geml J."/>
            <person name="Haridas S."/>
            <person name="Hughes K."/>
            <person name="Justo A."/>
            <person name="Karasinski D."/>
            <person name="Kautmanova I."/>
            <person name="Kiss B."/>
            <person name="Kocsube S."/>
            <person name="Kotiranta H."/>
            <person name="LaButti K.M."/>
            <person name="Lechner B.E."/>
            <person name="Liimatainen K."/>
            <person name="Lipzen A."/>
            <person name="Lukacs Z."/>
            <person name="Mihaltcheva S."/>
            <person name="Morgado L.N."/>
            <person name="Niskanen T."/>
            <person name="Noordeloos M.E."/>
            <person name="Ohm R.A."/>
            <person name="Ortiz-Santana B."/>
            <person name="Ovrebo C."/>
            <person name="Racz N."/>
            <person name="Riley R."/>
            <person name="Savchenko A."/>
            <person name="Shiryaev A."/>
            <person name="Soop K."/>
            <person name="Spirin V."/>
            <person name="Szebenyi C."/>
            <person name="Tomsovsky M."/>
            <person name="Tulloss R.E."/>
            <person name="Uehling J."/>
            <person name="Grigoriev I.V."/>
            <person name="Vagvolgyi C."/>
            <person name="Papp T."/>
            <person name="Martin F.M."/>
            <person name="Miettinen O."/>
            <person name="Hibbett D.S."/>
            <person name="Nagy L.G."/>
        </authorList>
    </citation>
    <scope>NUCLEOTIDE SEQUENCE [LARGE SCALE GENOMIC DNA]</scope>
    <source>
        <strain evidence="1 2">NL-1719</strain>
    </source>
</reference>
<sequence>MTIYKVHAPSTTSLSDDEDDGLIKSFTSQLQAAPAQWSRSSSSRTALVASSKHSPMAHLPPEVLIHILKHLHSPRDLHSALRVSRTWCECSAELLWQKPAFPVFSILDKMARLLASDGQTFAYAHFIRRLNFLNLGCDLEDHTFAAFHNCDRLERLTLINCDRLSGEVLAQTLPCFPNLVAVDLNGVSSTTDAAIVGLAQAARRLQGINLAGCSAVTDVGVMALAQNCAYLRRVKLSGLEALTDKPVSALALSCPLLLEIDLNNCQGVTDLALRDIWEHAYNMREIKLSHCTSLTNAAFPAPLRTPNSRTDLPNPFTNNGSTPNVGNDLPPLHINRIFEQLRILDLTACSLITDEAIEGIISHAPKIRVLVLSKCTALTDKSVEIICKLGRYLHDLHLGHVVNITDRSVRTLARSCIRLRYVDFANCHNLTDLSVFELSSLPKLHRIGLVRVNNITDEAIYALADRHATLERVHLSYCDQISIGAIHFLLQKLHKLTHLSLTGVPAFRQWDLQQFCREPPKDFNTTQQQVFCVYSGKGVAQLRAYLTEVYDRINEMNGTDDTEYEDDFDGYQEEDTPEPEASTEAEVIEDYTRRSNFFNGLVPSQVGPSSRTQEAPGGPLALQRERLRTAVPSHTSSRYYSDSPSAATVVAPTNRVNSNPPVLTTTPVAGPSSSRRSRPTIQASRSMADILPIVEGSNSPPGSETASVRSSQSNGAAFFRSYQDGAATANPNGALTPDLIFAEIGHGRGASTTPQAQHHQPRYLRQPATMNAPVAHQANPSTPSSSMRTPTATAPQALNSEGTPTQEPTNSRMVYWPYRETPTPTEAADDTQRNRRPLRNSLPSDSYGYIMRRGHHQQEDGGGQNGGGGRQH</sequence>
<keyword evidence="2" id="KW-1185">Reference proteome</keyword>
<gene>
    <name evidence="1" type="ORF">BDN72DRAFT_957808</name>
</gene>
<proteinExistence type="predicted"/>
<name>A0ACD3B1R8_9AGAR</name>